<dbReference type="Proteomes" id="UP000073492">
    <property type="component" value="Unassembled WGS sequence"/>
</dbReference>
<dbReference type="AlphaFoldDB" id="A0A139IHM9"/>
<sequence>MSQDSDCAEPFAIQLRASGALNLHLVVERSFSPPSIHDMQTKGSPSRKVLIWSFNPASARHRLVQSKGGSLQERKIFGQLGQEHRQFIPNILEVSHGSPDKETLLPRAIDISNANEELPEQGVIPSHYPRHMSNYHQIPSPSEHPVTPSAPPSPTSEFGQSSLRTPLLVDVICVRISWTFFCVKYALMLASNCFVALASMTVLRDVEAMIDTPRSSCETWFSR</sequence>
<protein>
    <submittedName>
        <fullName evidence="2">Uncharacterized protein</fullName>
    </submittedName>
</protein>
<comment type="caution">
    <text evidence="2">The sequence shown here is derived from an EMBL/GenBank/DDBJ whole genome shotgun (WGS) entry which is preliminary data.</text>
</comment>
<keyword evidence="3" id="KW-1185">Reference proteome</keyword>
<evidence type="ECO:0000313" key="2">
    <source>
        <dbReference type="EMBL" id="KXT14200.1"/>
    </source>
</evidence>
<gene>
    <name evidence="2" type="ORF">AC579_2463</name>
</gene>
<dbReference type="EMBL" id="LFZO01000091">
    <property type="protein sequence ID" value="KXT14200.1"/>
    <property type="molecule type" value="Genomic_DNA"/>
</dbReference>
<accession>A0A139IHM9</accession>
<name>A0A139IHM9_9PEZI</name>
<evidence type="ECO:0000313" key="3">
    <source>
        <dbReference type="Proteomes" id="UP000073492"/>
    </source>
</evidence>
<evidence type="ECO:0000256" key="1">
    <source>
        <dbReference type="SAM" id="MobiDB-lite"/>
    </source>
</evidence>
<organism evidence="2 3">
    <name type="scientific">Pseudocercospora musae</name>
    <dbReference type="NCBI Taxonomy" id="113226"/>
    <lineage>
        <taxon>Eukaryota</taxon>
        <taxon>Fungi</taxon>
        <taxon>Dikarya</taxon>
        <taxon>Ascomycota</taxon>
        <taxon>Pezizomycotina</taxon>
        <taxon>Dothideomycetes</taxon>
        <taxon>Dothideomycetidae</taxon>
        <taxon>Mycosphaerellales</taxon>
        <taxon>Mycosphaerellaceae</taxon>
        <taxon>Pseudocercospora</taxon>
    </lineage>
</organism>
<feature type="region of interest" description="Disordered" evidence="1">
    <location>
        <begin position="134"/>
        <end position="159"/>
    </location>
</feature>
<reference evidence="2 3" key="1">
    <citation type="submission" date="2015-07" db="EMBL/GenBank/DDBJ databases">
        <title>Comparative genomics of the Sigatoka disease complex on banana suggests a link between parallel evolutionary changes in Pseudocercospora fijiensis and Pseudocercospora eumusae and increased virulence on the banana host.</title>
        <authorList>
            <person name="Chang T.-C."/>
            <person name="Salvucci A."/>
            <person name="Crous P.W."/>
            <person name="Stergiopoulos I."/>
        </authorList>
    </citation>
    <scope>NUCLEOTIDE SEQUENCE [LARGE SCALE GENOMIC DNA]</scope>
    <source>
        <strain evidence="2 3">CBS 116634</strain>
    </source>
</reference>
<proteinExistence type="predicted"/>